<dbReference type="SUPFAM" id="SSF52440">
    <property type="entry name" value="PreATP-grasp domain"/>
    <property type="match status" value="1"/>
</dbReference>
<evidence type="ECO:0000256" key="4">
    <source>
        <dbReference type="ARBA" id="ARBA00013263"/>
    </source>
</evidence>
<dbReference type="GO" id="GO:0046872">
    <property type="term" value="F:metal ion binding"/>
    <property type="evidence" value="ECO:0007669"/>
    <property type="project" value="UniProtKB-KW"/>
</dbReference>
<evidence type="ECO:0000259" key="15">
    <source>
        <dbReference type="PROSITE" id="PS50979"/>
    </source>
</evidence>
<feature type="domain" description="ATP-grasp" evidence="14">
    <location>
        <begin position="120"/>
        <end position="316"/>
    </location>
</feature>
<evidence type="ECO:0000256" key="12">
    <source>
        <dbReference type="PROSITE-ProRule" id="PRU00409"/>
    </source>
</evidence>
<dbReference type="InterPro" id="IPR011764">
    <property type="entry name" value="Biotin_carboxylation_dom"/>
</dbReference>
<dbReference type="UniPathway" id="UPA00655">
    <property type="reaction ID" value="UER00711"/>
</dbReference>
<keyword evidence="6" id="KW-0479">Metal-binding</keyword>
<dbReference type="InterPro" id="IPR051602">
    <property type="entry name" value="ACC_Biotin_Carboxylase"/>
</dbReference>
<evidence type="ECO:0000256" key="9">
    <source>
        <dbReference type="ARBA" id="ARBA00022842"/>
    </source>
</evidence>
<keyword evidence="5 13" id="KW-0436">Ligase</keyword>
<organism evidence="16 17">
    <name type="scientific">Ruminococcus bromii</name>
    <dbReference type="NCBI Taxonomy" id="40518"/>
    <lineage>
        <taxon>Bacteria</taxon>
        <taxon>Bacillati</taxon>
        <taxon>Bacillota</taxon>
        <taxon>Clostridia</taxon>
        <taxon>Eubacteriales</taxon>
        <taxon>Oscillospiraceae</taxon>
        <taxon>Ruminococcus</taxon>
    </lineage>
</organism>
<keyword evidence="13" id="KW-0444">Lipid biosynthesis</keyword>
<accession>A0A2N0UWQ5</accession>
<dbReference type="GeneID" id="93768352"/>
<evidence type="ECO:0000256" key="3">
    <source>
        <dbReference type="ARBA" id="ARBA00011750"/>
    </source>
</evidence>
<keyword evidence="7 12" id="KW-0547">Nucleotide-binding</keyword>
<dbReference type="PROSITE" id="PS00867">
    <property type="entry name" value="CPSASE_2"/>
    <property type="match status" value="1"/>
</dbReference>
<dbReference type="GO" id="GO:0004075">
    <property type="term" value="F:biotin carboxylase activity"/>
    <property type="evidence" value="ECO:0007669"/>
    <property type="project" value="UniProtKB-EC"/>
</dbReference>
<keyword evidence="13" id="KW-0275">Fatty acid biosynthesis</keyword>
<evidence type="ECO:0000256" key="13">
    <source>
        <dbReference type="RuleBase" id="RU365063"/>
    </source>
</evidence>
<reference evidence="16" key="1">
    <citation type="journal article" date="2018" name="Environ. Microbiol.">
        <title>Sporulation capability and amylosome conservation among diverse human colonic and rumen isolates of the keystone starch-degrader Ruminococcus bromii.</title>
        <authorList>
            <person name="Mukhopadhya I."/>
            <person name="Morais S."/>
            <person name="Laverde-Gomez J."/>
            <person name="Sheridan P.O."/>
            <person name="Walker A.W."/>
            <person name="Kelly W."/>
            <person name="Klieve A.V."/>
            <person name="Ouwerkerk D."/>
            <person name="Duncan S.H."/>
            <person name="Louis P."/>
            <person name="Koropatkin N."/>
            <person name="Cockburn D."/>
            <person name="Kibler R."/>
            <person name="Cooper P.J."/>
            <person name="Sandoval C."/>
            <person name="Crost E."/>
            <person name="Juge N."/>
            <person name="Bayer E.A."/>
            <person name="Flint H.J."/>
        </authorList>
    </citation>
    <scope>NUCLEOTIDE SEQUENCE [LARGE SCALE GENOMIC DNA]</scope>
    <source>
        <strain evidence="16">ATCC 27255</strain>
    </source>
</reference>
<comment type="function">
    <text evidence="1 13">This protein is a component of the acetyl coenzyme A carboxylase complex; first, biotin carboxylase catalyzes the carboxylation of the carrier protein and then the transcarboxylase transfers the carboxyl group to form malonyl-CoA.</text>
</comment>
<evidence type="ECO:0000256" key="7">
    <source>
        <dbReference type="ARBA" id="ARBA00022741"/>
    </source>
</evidence>
<evidence type="ECO:0000256" key="6">
    <source>
        <dbReference type="ARBA" id="ARBA00022723"/>
    </source>
</evidence>
<dbReference type="NCBIfam" id="NF006367">
    <property type="entry name" value="PRK08591.1"/>
    <property type="match status" value="1"/>
</dbReference>
<dbReference type="GO" id="GO:0005524">
    <property type="term" value="F:ATP binding"/>
    <property type="evidence" value="ECO:0007669"/>
    <property type="project" value="UniProtKB-UniRule"/>
</dbReference>
<dbReference type="InterPro" id="IPR011054">
    <property type="entry name" value="Rudment_hybrid_motif"/>
</dbReference>
<dbReference type="AlphaFoldDB" id="A0A2N0UWQ5"/>
<keyword evidence="9" id="KW-0460">Magnesium</keyword>
<evidence type="ECO:0000256" key="2">
    <source>
        <dbReference type="ARBA" id="ARBA00004956"/>
    </source>
</evidence>
<evidence type="ECO:0000256" key="5">
    <source>
        <dbReference type="ARBA" id="ARBA00022598"/>
    </source>
</evidence>
<dbReference type="EC" id="6.3.4.14" evidence="4 13"/>
<proteinExistence type="predicted"/>
<dbReference type="FunFam" id="3.40.50.20:FF:000010">
    <property type="entry name" value="Propionyl-CoA carboxylase subunit alpha"/>
    <property type="match status" value="1"/>
</dbReference>
<sequence length="452" mass="50094">MFSKILIANRGEIAVRIIRACREMGISTVAIYSEADKDSLHVQLADESYCVGGSRVADSYLNMPAILTVAVESGAQAIHPGYGLLSENAKFVSLCEQCNINFIGPSSDMIKLLGDKDNARKTMRAAGVPVTPGCDIVESVEQAKEEAEKIGFPLLIKARSGGGGKGIRRVDSIEQFEEAFLSASSEAQSAFGDGACYIEKFIHPVKHIEMQLLCDKYGNIVCLGERECSVQRKNQKMIEESPSPALDEKTRKEMMIAAVKAAKAVNYVNAGTVEFLLDMDNNFYFMEMNTRLQVEHGVTEMVTGLDIVQWQIRIAAGAKLSRTQDSIFTHGNVIECRINAENPEKGFRPSCGRITRLHTPGGAFVRFDTAIYQDYFVPPYYDSMIGKLIVQARSRAEAIRKMKMALSELTIDGIDINRDLLAEILSDEQFVSGEYTTDFMAEFEEKHADRKK</sequence>
<dbReference type="PROSITE" id="PS50975">
    <property type="entry name" value="ATP_GRASP"/>
    <property type="match status" value="1"/>
</dbReference>
<dbReference type="PANTHER" id="PTHR48095:SF2">
    <property type="entry name" value="BIOTIN CARBOXYLASE, CHLOROPLASTIC"/>
    <property type="match status" value="1"/>
</dbReference>
<dbReference type="Pfam" id="PF00289">
    <property type="entry name" value="Biotin_carb_N"/>
    <property type="match status" value="1"/>
</dbReference>
<evidence type="ECO:0000256" key="1">
    <source>
        <dbReference type="ARBA" id="ARBA00003761"/>
    </source>
</evidence>
<keyword evidence="13" id="KW-0276">Fatty acid metabolism</keyword>
<dbReference type="SUPFAM" id="SSF51246">
    <property type="entry name" value="Rudiment single hybrid motif"/>
    <property type="match status" value="1"/>
</dbReference>
<feature type="domain" description="Biotin carboxylation" evidence="15">
    <location>
        <begin position="1"/>
        <end position="445"/>
    </location>
</feature>
<dbReference type="Pfam" id="PF02785">
    <property type="entry name" value="Biotin_carb_C"/>
    <property type="match status" value="1"/>
</dbReference>
<evidence type="ECO:0000313" key="17">
    <source>
        <dbReference type="Proteomes" id="UP000233425"/>
    </source>
</evidence>
<dbReference type="InterPro" id="IPR005479">
    <property type="entry name" value="CPAse_ATP-bd"/>
</dbReference>
<evidence type="ECO:0000313" key="16">
    <source>
        <dbReference type="EMBL" id="PKD31403.1"/>
    </source>
</evidence>
<dbReference type="GO" id="GO:2001295">
    <property type="term" value="P:malonyl-CoA biosynthetic process"/>
    <property type="evidence" value="ECO:0007669"/>
    <property type="project" value="UniProtKB-UniPathway"/>
</dbReference>
<dbReference type="GO" id="GO:0006633">
    <property type="term" value="P:fatty acid biosynthetic process"/>
    <property type="evidence" value="ECO:0007669"/>
    <property type="project" value="UniProtKB-KW"/>
</dbReference>
<dbReference type="SUPFAM" id="SSF56059">
    <property type="entry name" value="Glutathione synthetase ATP-binding domain-like"/>
    <property type="match status" value="1"/>
</dbReference>
<comment type="caution">
    <text evidence="16">The sequence shown here is derived from an EMBL/GenBank/DDBJ whole genome shotgun (WGS) entry which is preliminary data.</text>
</comment>
<dbReference type="InterPro" id="IPR005481">
    <property type="entry name" value="BC-like_N"/>
</dbReference>
<dbReference type="PANTHER" id="PTHR48095">
    <property type="entry name" value="PYRUVATE CARBOXYLASE SUBUNIT A"/>
    <property type="match status" value="1"/>
</dbReference>
<protein>
    <recommendedName>
        <fullName evidence="4 13">Biotin carboxylase</fullName>
        <ecNumber evidence="4 13">6.3.4.14</ecNumber>
    </recommendedName>
    <alternativeName>
        <fullName evidence="13">Acetyl-coenzyme A carboxylase biotin carboxylase subunit A</fullName>
    </alternativeName>
</protein>
<evidence type="ECO:0000256" key="11">
    <source>
        <dbReference type="ARBA" id="ARBA00048600"/>
    </source>
</evidence>
<evidence type="ECO:0000256" key="8">
    <source>
        <dbReference type="ARBA" id="ARBA00022840"/>
    </source>
</evidence>
<gene>
    <name evidence="16" type="primary">cfiB</name>
    <name evidence="16" type="ORF">RBATCC27255_00783</name>
</gene>
<dbReference type="PROSITE" id="PS50979">
    <property type="entry name" value="BC"/>
    <property type="match status" value="1"/>
</dbReference>
<keyword evidence="10 13" id="KW-0092">Biotin</keyword>
<keyword evidence="17" id="KW-1185">Reference proteome</keyword>
<dbReference type="InterPro" id="IPR011761">
    <property type="entry name" value="ATP-grasp"/>
</dbReference>
<dbReference type="InterPro" id="IPR004549">
    <property type="entry name" value="Acetyl_CoA_COase_biotin_COase"/>
</dbReference>
<dbReference type="Gene3D" id="3.30.470.20">
    <property type="entry name" value="ATP-grasp fold, B domain"/>
    <property type="match status" value="1"/>
</dbReference>
<keyword evidence="8 12" id="KW-0067">ATP-binding</keyword>
<comment type="catalytic activity">
    <reaction evidence="11 13">
        <text>N(6)-biotinyl-L-lysyl-[protein] + hydrogencarbonate + ATP = N(6)-carboxybiotinyl-L-lysyl-[protein] + ADP + phosphate + H(+)</text>
        <dbReference type="Rhea" id="RHEA:13501"/>
        <dbReference type="Rhea" id="RHEA-COMP:10505"/>
        <dbReference type="Rhea" id="RHEA-COMP:10506"/>
        <dbReference type="ChEBI" id="CHEBI:15378"/>
        <dbReference type="ChEBI" id="CHEBI:17544"/>
        <dbReference type="ChEBI" id="CHEBI:30616"/>
        <dbReference type="ChEBI" id="CHEBI:43474"/>
        <dbReference type="ChEBI" id="CHEBI:83144"/>
        <dbReference type="ChEBI" id="CHEBI:83145"/>
        <dbReference type="ChEBI" id="CHEBI:456216"/>
        <dbReference type="EC" id="6.3.4.14"/>
    </reaction>
</comment>
<comment type="subunit">
    <text evidence="3 13">Acetyl-CoA carboxylase is a heterohexamer of biotin carboxyl carrier protein, biotin carboxylase and the two subunits of carboxyl transferase in a 2:2 complex.</text>
</comment>
<dbReference type="EMBL" id="NNSR01000039">
    <property type="protein sequence ID" value="PKD31403.1"/>
    <property type="molecule type" value="Genomic_DNA"/>
</dbReference>
<dbReference type="RefSeq" id="WP_101028846.1">
    <property type="nucleotide sequence ID" value="NZ_CABMMZ010000039.1"/>
</dbReference>
<dbReference type="SMART" id="SM00878">
    <property type="entry name" value="Biotin_carb_C"/>
    <property type="match status" value="1"/>
</dbReference>
<name>A0A2N0UWQ5_9FIRM</name>
<dbReference type="InterPro" id="IPR016185">
    <property type="entry name" value="PreATP-grasp_dom_sf"/>
</dbReference>
<dbReference type="InterPro" id="IPR005482">
    <property type="entry name" value="Biotin_COase_C"/>
</dbReference>
<dbReference type="FunFam" id="3.30.1490.20:FF:000003">
    <property type="entry name" value="acetyl-CoA carboxylase isoform X1"/>
    <property type="match status" value="1"/>
</dbReference>
<evidence type="ECO:0000256" key="10">
    <source>
        <dbReference type="ARBA" id="ARBA00023267"/>
    </source>
</evidence>
<dbReference type="Proteomes" id="UP000233425">
    <property type="component" value="Unassembled WGS sequence"/>
</dbReference>
<dbReference type="NCBIfam" id="TIGR00514">
    <property type="entry name" value="accC"/>
    <property type="match status" value="1"/>
</dbReference>
<dbReference type="Pfam" id="PF02786">
    <property type="entry name" value="CPSase_L_D2"/>
    <property type="match status" value="1"/>
</dbReference>
<keyword evidence="13" id="KW-0443">Lipid metabolism</keyword>
<comment type="pathway">
    <text evidence="2 13">Lipid metabolism; malonyl-CoA biosynthesis; malonyl-CoA from acetyl-CoA: step 1/1.</text>
</comment>
<evidence type="ECO:0000259" key="14">
    <source>
        <dbReference type="PROSITE" id="PS50975"/>
    </source>
</evidence>